<feature type="domain" description="HTH araC/xylS-type" evidence="4">
    <location>
        <begin position="151"/>
        <end position="250"/>
    </location>
</feature>
<dbReference type="InterPro" id="IPR009057">
    <property type="entry name" value="Homeodomain-like_sf"/>
</dbReference>
<keyword evidence="2" id="KW-0238">DNA-binding</keyword>
<dbReference type="Pfam" id="PF20240">
    <property type="entry name" value="DUF6597"/>
    <property type="match status" value="1"/>
</dbReference>
<proteinExistence type="predicted"/>
<evidence type="ECO:0000256" key="1">
    <source>
        <dbReference type="ARBA" id="ARBA00023015"/>
    </source>
</evidence>
<gene>
    <name evidence="5" type="ORF">MKQ68_04385</name>
</gene>
<accession>A0ABY6J3T4</accession>
<keyword evidence="6" id="KW-1185">Reference proteome</keyword>
<organism evidence="5 6">
    <name type="scientific">Chitinophaga horti</name>
    <dbReference type="NCBI Taxonomy" id="2920382"/>
    <lineage>
        <taxon>Bacteria</taxon>
        <taxon>Pseudomonadati</taxon>
        <taxon>Bacteroidota</taxon>
        <taxon>Chitinophagia</taxon>
        <taxon>Chitinophagales</taxon>
        <taxon>Chitinophagaceae</taxon>
        <taxon>Chitinophaga</taxon>
    </lineage>
</organism>
<dbReference type="SUPFAM" id="SSF46689">
    <property type="entry name" value="Homeodomain-like"/>
    <property type="match status" value="1"/>
</dbReference>
<evidence type="ECO:0000256" key="2">
    <source>
        <dbReference type="ARBA" id="ARBA00023125"/>
    </source>
</evidence>
<protein>
    <submittedName>
        <fullName evidence="5">Helix-turn-helix domain-containing protein</fullName>
    </submittedName>
</protein>
<evidence type="ECO:0000313" key="6">
    <source>
        <dbReference type="Proteomes" id="UP001162741"/>
    </source>
</evidence>
<dbReference type="InterPro" id="IPR050204">
    <property type="entry name" value="AraC_XylS_family_regulators"/>
</dbReference>
<dbReference type="PROSITE" id="PS01124">
    <property type="entry name" value="HTH_ARAC_FAMILY_2"/>
    <property type="match status" value="1"/>
</dbReference>
<evidence type="ECO:0000256" key="3">
    <source>
        <dbReference type="ARBA" id="ARBA00023163"/>
    </source>
</evidence>
<dbReference type="PANTHER" id="PTHR46796">
    <property type="entry name" value="HTH-TYPE TRANSCRIPTIONAL ACTIVATOR RHAS-RELATED"/>
    <property type="match status" value="1"/>
</dbReference>
<dbReference type="SMART" id="SM00342">
    <property type="entry name" value="HTH_ARAC"/>
    <property type="match status" value="1"/>
</dbReference>
<dbReference type="Proteomes" id="UP001162741">
    <property type="component" value="Chromosome"/>
</dbReference>
<evidence type="ECO:0000259" key="4">
    <source>
        <dbReference type="PROSITE" id="PS01124"/>
    </source>
</evidence>
<name>A0ABY6J3T4_9BACT</name>
<dbReference type="InterPro" id="IPR018060">
    <property type="entry name" value="HTH_AraC"/>
</dbReference>
<evidence type="ECO:0000313" key="5">
    <source>
        <dbReference type="EMBL" id="UYQ94328.1"/>
    </source>
</evidence>
<dbReference type="EMBL" id="CP107006">
    <property type="protein sequence ID" value="UYQ94328.1"/>
    <property type="molecule type" value="Genomic_DNA"/>
</dbReference>
<dbReference type="InterPro" id="IPR046532">
    <property type="entry name" value="DUF6597"/>
</dbReference>
<dbReference type="RefSeq" id="WP_264282243.1">
    <property type="nucleotide sequence ID" value="NZ_CP107006.1"/>
</dbReference>
<keyword evidence="3" id="KW-0804">Transcription</keyword>
<dbReference type="Gene3D" id="1.10.10.60">
    <property type="entry name" value="Homeodomain-like"/>
    <property type="match status" value="1"/>
</dbReference>
<dbReference type="Pfam" id="PF12833">
    <property type="entry name" value="HTH_18"/>
    <property type="match status" value="1"/>
</dbReference>
<keyword evidence="1" id="KW-0805">Transcription regulation</keyword>
<dbReference type="PANTHER" id="PTHR46796:SF13">
    <property type="entry name" value="HTH-TYPE TRANSCRIPTIONAL ACTIVATOR RHAS"/>
    <property type="match status" value="1"/>
</dbReference>
<sequence>MEIVTYIPSEELSPYIRDYKIIESRQGTTNKVLPNTSATLAFCFSGNISYLHGATLDFATFSGIQKTTRLIQYEAGTAAIIVTFREISLPAFFKMPVFELCGKSVSLDQLFAPSALCILREQMLESASNTGRIAILERFLLATLHEQSADEMVVAAIDKINRTKGNIRIKELIKEMYISQDAFEKRFRKATGASPKQFAHIVKMKSAISLYTAVPSLLDLAFEHGYYDQPHFNRDFKRFTGQTPTDFFRASSYW</sequence>
<reference evidence="5" key="1">
    <citation type="submission" date="2022-10" db="EMBL/GenBank/DDBJ databases">
        <title>Chitinophaga sp. nov., isolated from soil.</title>
        <authorList>
            <person name="Jeon C.O."/>
        </authorList>
    </citation>
    <scope>NUCLEOTIDE SEQUENCE</scope>
    <source>
        <strain evidence="5">R8</strain>
    </source>
</reference>